<name>A0ABV7T5I1_9GAMM</name>
<dbReference type="Pfam" id="PF01943">
    <property type="entry name" value="Polysacc_synt"/>
    <property type="match status" value="1"/>
</dbReference>
<feature type="transmembrane region" description="Helical" evidence="6">
    <location>
        <begin position="145"/>
        <end position="167"/>
    </location>
</feature>
<feature type="transmembrane region" description="Helical" evidence="6">
    <location>
        <begin position="7"/>
        <end position="28"/>
    </location>
</feature>
<feature type="transmembrane region" description="Helical" evidence="6">
    <location>
        <begin position="82"/>
        <end position="103"/>
    </location>
</feature>
<keyword evidence="4 6" id="KW-1133">Transmembrane helix</keyword>
<dbReference type="PANTHER" id="PTHR30250:SF26">
    <property type="entry name" value="PSMA PROTEIN"/>
    <property type="match status" value="1"/>
</dbReference>
<comment type="subcellular location">
    <subcellularLocation>
        <location evidence="1">Cell membrane</location>
        <topology evidence="1">Multi-pass membrane protein</topology>
    </subcellularLocation>
</comment>
<proteinExistence type="predicted"/>
<evidence type="ECO:0000313" key="7">
    <source>
        <dbReference type="EMBL" id="MFC3608440.1"/>
    </source>
</evidence>
<feature type="transmembrane region" description="Helical" evidence="6">
    <location>
        <begin position="291"/>
        <end position="314"/>
    </location>
</feature>
<dbReference type="PANTHER" id="PTHR30250">
    <property type="entry name" value="PST FAMILY PREDICTED COLANIC ACID TRANSPORTER"/>
    <property type="match status" value="1"/>
</dbReference>
<dbReference type="InterPro" id="IPR050833">
    <property type="entry name" value="Poly_Biosynth_Transport"/>
</dbReference>
<feature type="transmembrane region" description="Helical" evidence="6">
    <location>
        <begin position="334"/>
        <end position="356"/>
    </location>
</feature>
<evidence type="ECO:0000256" key="1">
    <source>
        <dbReference type="ARBA" id="ARBA00004651"/>
    </source>
</evidence>
<evidence type="ECO:0000256" key="5">
    <source>
        <dbReference type="ARBA" id="ARBA00023136"/>
    </source>
</evidence>
<feature type="transmembrane region" description="Helical" evidence="6">
    <location>
        <begin position="445"/>
        <end position="463"/>
    </location>
</feature>
<feature type="transmembrane region" description="Helical" evidence="6">
    <location>
        <begin position="216"/>
        <end position="236"/>
    </location>
</feature>
<evidence type="ECO:0000256" key="6">
    <source>
        <dbReference type="SAM" id="Phobius"/>
    </source>
</evidence>
<keyword evidence="5 6" id="KW-0472">Membrane</keyword>
<reference evidence="8" key="1">
    <citation type="journal article" date="2019" name="Int. J. Syst. Evol. Microbiol.">
        <title>The Global Catalogue of Microorganisms (GCM) 10K type strain sequencing project: providing services to taxonomists for standard genome sequencing and annotation.</title>
        <authorList>
            <consortium name="The Broad Institute Genomics Platform"/>
            <consortium name="The Broad Institute Genome Sequencing Center for Infectious Disease"/>
            <person name="Wu L."/>
            <person name="Ma J."/>
        </authorList>
    </citation>
    <scope>NUCLEOTIDE SEQUENCE [LARGE SCALE GENOMIC DNA]</scope>
    <source>
        <strain evidence="8">KCTC 42447</strain>
    </source>
</reference>
<feature type="transmembrane region" description="Helical" evidence="6">
    <location>
        <begin position="259"/>
        <end position="279"/>
    </location>
</feature>
<evidence type="ECO:0000256" key="4">
    <source>
        <dbReference type="ARBA" id="ARBA00022989"/>
    </source>
</evidence>
<dbReference type="InterPro" id="IPR002797">
    <property type="entry name" value="Polysacc_synth"/>
</dbReference>
<keyword evidence="3 6" id="KW-0812">Transmembrane</keyword>
<protein>
    <submittedName>
        <fullName evidence="7">Oligosaccharide flippase family protein</fullName>
    </submittedName>
</protein>
<dbReference type="EMBL" id="JBHRXZ010000022">
    <property type="protein sequence ID" value="MFC3608440.1"/>
    <property type="molecule type" value="Genomic_DNA"/>
</dbReference>
<evidence type="ECO:0000313" key="8">
    <source>
        <dbReference type="Proteomes" id="UP001595630"/>
    </source>
</evidence>
<accession>A0ABV7T5I1</accession>
<gene>
    <name evidence="7" type="ORF">ACFOMF_11675</name>
</gene>
<sequence>MILRNSLLSLSSLAIPLLVGLLTVPLIIEALGLERFGVLTLVWAVIGYASLFDLGISRALTKRVAELHALPARLRTAVRSGIGLMLLLGLLMGLLTLAGASLLDHQRFGLEREEHRNGALLLALSVPLVIVGGGLRGALEGLHRFGVVSAVRLAFGLVTFIAPVYALQHAPRLDVIIAIMLAARILGLCVMGWACRAYLAKGRGTRGRRWAELRRMLTFGGWVTVSNLVSAVMLYLDRFVLAAGPHAPSLAYYTTPYEFVTKLFILPSALSGVLFPLMARSGKVEDAHSGLLTLGCSAVLVAVLPVVGTLVLFSTEILQGWISPAFGEHASLPLRILSLGVLVNCLAQIYQTYLLGRGKAFWMARLHLIELILFLPALYLALRWYGIAGVAWVWTLRVVGDALAMGWMLRWLQLPSSQHWLPLGIAMAAAGVVFGSSFLGVQARGLLAAALWAACALAGYLLLRHSAWNRAGVRERAG</sequence>
<evidence type="ECO:0000256" key="2">
    <source>
        <dbReference type="ARBA" id="ARBA00022475"/>
    </source>
</evidence>
<feature type="transmembrane region" description="Helical" evidence="6">
    <location>
        <begin position="391"/>
        <end position="409"/>
    </location>
</feature>
<feature type="transmembrane region" description="Helical" evidence="6">
    <location>
        <begin position="118"/>
        <end position="138"/>
    </location>
</feature>
<feature type="transmembrane region" description="Helical" evidence="6">
    <location>
        <begin position="421"/>
        <end position="439"/>
    </location>
</feature>
<dbReference type="Proteomes" id="UP001595630">
    <property type="component" value="Unassembled WGS sequence"/>
</dbReference>
<evidence type="ECO:0000256" key="3">
    <source>
        <dbReference type="ARBA" id="ARBA00022692"/>
    </source>
</evidence>
<feature type="transmembrane region" description="Helical" evidence="6">
    <location>
        <begin position="40"/>
        <end position="61"/>
    </location>
</feature>
<organism evidence="7 8">
    <name type="scientific">Stutzerimonas tarimensis</name>
    <dbReference type="NCBI Taxonomy" id="1507735"/>
    <lineage>
        <taxon>Bacteria</taxon>
        <taxon>Pseudomonadati</taxon>
        <taxon>Pseudomonadota</taxon>
        <taxon>Gammaproteobacteria</taxon>
        <taxon>Pseudomonadales</taxon>
        <taxon>Pseudomonadaceae</taxon>
        <taxon>Stutzerimonas</taxon>
    </lineage>
</organism>
<dbReference type="RefSeq" id="WP_386364980.1">
    <property type="nucleotide sequence ID" value="NZ_JBHRXZ010000022.1"/>
</dbReference>
<keyword evidence="2" id="KW-1003">Cell membrane</keyword>
<feature type="transmembrane region" description="Helical" evidence="6">
    <location>
        <begin position="368"/>
        <end position="385"/>
    </location>
</feature>
<comment type="caution">
    <text evidence="7">The sequence shown here is derived from an EMBL/GenBank/DDBJ whole genome shotgun (WGS) entry which is preliminary data.</text>
</comment>
<keyword evidence="8" id="KW-1185">Reference proteome</keyword>
<feature type="transmembrane region" description="Helical" evidence="6">
    <location>
        <begin position="173"/>
        <end position="195"/>
    </location>
</feature>